<organism evidence="3 4">
    <name type="scientific">Funneliformis caledonium</name>
    <dbReference type="NCBI Taxonomy" id="1117310"/>
    <lineage>
        <taxon>Eukaryota</taxon>
        <taxon>Fungi</taxon>
        <taxon>Fungi incertae sedis</taxon>
        <taxon>Mucoromycota</taxon>
        <taxon>Glomeromycotina</taxon>
        <taxon>Glomeromycetes</taxon>
        <taxon>Glomerales</taxon>
        <taxon>Glomeraceae</taxon>
        <taxon>Funneliformis</taxon>
    </lineage>
</organism>
<dbReference type="Gene3D" id="1.10.10.60">
    <property type="entry name" value="Homeodomain-like"/>
    <property type="match status" value="1"/>
</dbReference>
<keyword evidence="4" id="KW-1185">Reference proteome</keyword>
<reference evidence="3" key="1">
    <citation type="submission" date="2021-06" db="EMBL/GenBank/DDBJ databases">
        <authorList>
            <person name="Kallberg Y."/>
            <person name="Tangrot J."/>
            <person name="Rosling A."/>
        </authorList>
    </citation>
    <scope>NUCLEOTIDE SEQUENCE</scope>
    <source>
        <strain evidence="3">UK204</strain>
    </source>
</reference>
<evidence type="ECO:0000313" key="3">
    <source>
        <dbReference type="EMBL" id="CAG8590566.1"/>
    </source>
</evidence>
<feature type="region of interest" description="Disordered" evidence="1">
    <location>
        <begin position="53"/>
        <end position="83"/>
    </location>
</feature>
<evidence type="ECO:0000259" key="2">
    <source>
        <dbReference type="Pfam" id="PF08914"/>
    </source>
</evidence>
<dbReference type="AlphaFoldDB" id="A0A9N9C3X6"/>
<feature type="domain" description="TERF2-interacting telomeric protein 1 Myb" evidence="2">
    <location>
        <begin position="100"/>
        <end position="152"/>
    </location>
</feature>
<dbReference type="Pfam" id="PF08914">
    <property type="entry name" value="Myb_Rap1"/>
    <property type="match status" value="1"/>
</dbReference>
<sequence length="276" mass="32343">MTDRRMNCYMESRPVMNPKAIEFRSIRMSTRKRIKLKKQKEAEEVELLQEQQIQQIHTPKKSKIPQQRPPSSRTRSSLRQRQTPEIIEQRIRKSGGRVPFSVSDEHDLYEFLLNQSKYLRGNKIYEQFAKQNPRHTAQSWRDHALKKYVDRPHFIKEWEKRWFPNKKKLAERDSTTCTTNNEVQVVIINKERETYNKDSSDSLDLEVDDAAAEALILRQSDVRGNDCTAQSSVINKEKDECTPDLESDDAVAESLDIGSTYGSRSSRRRSYCSTLD</sequence>
<protein>
    <submittedName>
        <fullName evidence="3">7059_t:CDS:1</fullName>
    </submittedName>
</protein>
<gene>
    <name evidence="3" type="ORF">FCALED_LOCUS8072</name>
</gene>
<dbReference type="InterPro" id="IPR015010">
    <property type="entry name" value="TERF2IP_Myb"/>
</dbReference>
<dbReference type="Proteomes" id="UP000789570">
    <property type="component" value="Unassembled WGS sequence"/>
</dbReference>
<dbReference type="InterPro" id="IPR009057">
    <property type="entry name" value="Homeodomain-like_sf"/>
</dbReference>
<accession>A0A9N9C3X6</accession>
<name>A0A9N9C3X6_9GLOM</name>
<feature type="compositionally biased region" description="Low complexity" evidence="1">
    <location>
        <begin position="65"/>
        <end position="83"/>
    </location>
</feature>
<proteinExistence type="predicted"/>
<evidence type="ECO:0000256" key="1">
    <source>
        <dbReference type="SAM" id="MobiDB-lite"/>
    </source>
</evidence>
<dbReference type="SUPFAM" id="SSF46689">
    <property type="entry name" value="Homeodomain-like"/>
    <property type="match status" value="1"/>
</dbReference>
<evidence type="ECO:0000313" key="4">
    <source>
        <dbReference type="Proteomes" id="UP000789570"/>
    </source>
</evidence>
<dbReference type="CDD" id="cd11655">
    <property type="entry name" value="rap1_myb-like"/>
    <property type="match status" value="1"/>
</dbReference>
<comment type="caution">
    <text evidence="3">The sequence shown here is derived from an EMBL/GenBank/DDBJ whole genome shotgun (WGS) entry which is preliminary data.</text>
</comment>
<dbReference type="EMBL" id="CAJVPQ010002275">
    <property type="protein sequence ID" value="CAG8590566.1"/>
    <property type="molecule type" value="Genomic_DNA"/>
</dbReference>
<dbReference type="OrthoDB" id="435460at2759"/>